<dbReference type="KEGG" id="caz:CARG_03115"/>
<protein>
    <recommendedName>
        <fullName evidence="5">DUF3558 domain-containing protein</fullName>
    </recommendedName>
</protein>
<sequence length="262" mass="28108">MYPPQSPPPTGGGNTFDAPHNTGMQQSVFVPPSQPEPEPDKQGLSKGAKIAFIVLGLLLTLVVMFAVGFAAGQLSKRNDAAGESTPDAASATHMAEANPDTQWPTRDTTAPLRPLEPDESEIYTQPGFDVWDPCDMPEAMQEKLGLEKFGNSFPVDGPEVKICGFVHYPTPDHQQQILLRMLPSTIDIPLAHSLSEPLPLPESKGSAWQIFPENANDSCISVTRTDKGQLMMISDTDSSTPSNIPTACATAFTVHNALLGIT</sequence>
<name>U3GTI6_9CORY</name>
<dbReference type="HOGENOM" id="CLU_1060556_0_0_11"/>
<keyword evidence="4" id="KW-1185">Reference proteome</keyword>
<reference evidence="3 4" key="1">
    <citation type="journal article" date="2013" name="Genome Announc.">
        <title>Whole-Genome Sequence of the Clinical Strain Corynebacterium argentoratense DSM 44202, Isolated from a Human Throat Specimen.</title>
        <authorList>
            <person name="Bomholt C."/>
            <person name="Glaub A."/>
            <person name="Gravermann K."/>
            <person name="Albersmeier A."/>
            <person name="Brinkrolf K."/>
            <person name="Ruckert C."/>
            <person name="Tauch A."/>
        </authorList>
    </citation>
    <scope>NUCLEOTIDE SEQUENCE [LARGE SCALE GENOMIC DNA]</scope>
    <source>
        <strain evidence="3">DSM 44202</strain>
    </source>
</reference>
<evidence type="ECO:0000313" key="3">
    <source>
        <dbReference type="EMBL" id="AGU14775.1"/>
    </source>
</evidence>
<dbReference type="AlphaFoldDB" id="U3GTI6"/>
<feature type="region of interest" description="Disordered" evidence="1">
    <location>
        <begin position="1"/>
        <end position="43"/>
    </location>
</feature>
<keyword evidence="2" id="KW-0812">Transmembrane</keyword>
<dbReference type="EMBL" id="CP006365">
    <property type="protein sequence ID" value="AGU14775.1"/>
    <property type="molecule type" value="Genomic_DNA"/>
</dbReference>
<feature type="transmembrane region" description="Helical" evidence="2">
    <location>
        <begin position="50"/>
        <end position="71"/>
    </location>
</feature>
<evidence type="ECO:0008006" key="5">
    <source>
        <dbReference type="Google" id="ProtNLM"/>
    </source>
</evidence>
<evidence type="ECO:0000256" key="1">
    <source>
        <dbReference type="SAM" id="MobiDB-lite"/>
    </source>
</evidence>
<feature type="compositionally biased region" description="Polar residues" evidence="1">
    <location>
        <begin position="99"/>
        <end position="108"/>
    </location>
</feature>
<feature type="compositionally biased region" description="Pro residues" evidence="1">
    <location>
        <begin position="1"/>
        <end position="10"/>
    </location>
</feature>
<feature type="region of interest" description="Disordered" evidence="1">
    <location>
        <begin position="77"/>
        <end position="119"/>
    </location>
</feature>
<accession>U3GTI6</accession>
<dbReference type="Proteomes" id="UP000016943">
    <property type="component" value="Chromosome"/>
</dbReference>
<organism evidence="3 4">
    <name type="scientific">Corynebacterium argentoratense DSM 44202</name>
    <dbReference type="NCBI Taxonomy" id="1348662"/>
    <lineage>
        <taxon>Bacteria</taxon>
        <taxon>Bacillati</taxon>
        <taxon>Actinomycetota</taxon>
        <taxon>Actinomycetes</taxon>
        <taxon>Mycobacteriales</taxon>
        <taxon>Corynebacteriaceae</taxon>
        <taxon>Corynebacterium</taxon>
    </lineage>
</organism>
<keyword evidence="2" id="KW-1133">Transmembrane helix</keyword>
<dbReference type="PATRIC" id="fig|1348662.3.peg.613"/>
<evidence type="ECO:0000313" key="4">
    <source>
        <dbReference type="Proteomes" id="UP000016943"/>
    </source>
</evidence>
<proteinExistence type="predicted"/>
<evidence type="ECO:0000256" key="2">
    <source>
        <dbReference type="SAM" id="Phobius"/>
    </source>
</evidence>
<gene>
    <name evidence="3" type="ORF">CARG_03115</name>
</gene>
<keyword evidence="2" id="KW-0472">Membrane</keyword>